<reference evidence="2 3" key="1">
    <citation type="journal article" date="2019" name="Int. J. Syst. Evol. Microbiol.">
        <title>The Global Catalogue of Microorganisms (GCM) 10K type strain sequencing project: providing services to taxonomists for standard genome sequencing and annotation.</title>
        <authorList>
            <consortium name="The Broad Institute Genomics Platform"/>
            <consortium name="The Broad Institute Genome Sequencing Center for Infectious Disease"/>
            <person name="Wu L."/>
            <person name="Ma J."/>
        </authorList>
    </citation>
    <scope>NUCLEOTIDE SEQUENCE [LARGE SCALE GENOMIC DNA]</scope>
    <source>
        <strain evidence="2 3">JCM 3106</strain>
    </source>
</reference>
<dbReference type="InterPro" id="IPR035992">
    <property type="entry name" value="Ricin_B-like_lectins"/>
</dbReference>
<evidence type="ECO:0000313" key="2">
    <source>
        <dbReference type="EMBL" id="GAA3007151.1"/>
    </source>
</evidence>
<evidence type="ECO:0000313" key="3">
    <source>
        <dbReference type="Proteomes" id="UP001499930"/>
    </source>
</evidence>
<evidence type="ECO:0008006" key="4">
    <source>
        <dbReference type="Google" id="ProtNLM"/>
    </source>
</evidence>
<comment type="caution">
    <text evidence="2">The sequence shown here is derived from an EMBL/GenBank/DDBJ whole genome shotgun (WGS) entry which is preliminary data.</text>
</comment>
<feature type="signal peptide" evidence="1">
    <location>
        <begin position="1"/>
        <end position="28"/>
    </location>
</feature>
<gene>
    <name evidence="2" type="ORF">GCM10017559_31530</name>
</gene>
<sequence>MRVHLVPVAAAVLATTSLALVVPASASASDPVRPGTYVITNPEGRCLRTGGDFNEKVTLGGCDTRWKVAPGDDKGSVVIRHADTGNCMAYALERIYPPRVATVPCEVGGTTNNWLVREAEAGRVTIATPQGGGYVTETGTDRPLVVLPGDEGGRRLWTFALA</sequence>
<name>A0ABN3Y2M2_9ACTN</name>
<dbReference type="EMBL" id="BAAAWD010000007">
    <property type="protein sequence ID" value="GAA3007151.1"/>
    <property type="molecule type" value="Genomic_DNA"/>
</dbReference>
<evidence type="ECO:0000256" key="1">
    <source>
        <dbReference type="SAM" id="SignalP"/>
    </source>
</evidence>
<accession>A0ABN3Y2M2</accession>
<feature type="chain" id="PRO_5045351772" description="Ricin B lectin domain-containing protein" evidence="1">
    <location>
        <begin position="29"/>
        <end position="162"/>
    </location>
</feature>
<keyword evidence="3" id="KW-1185">Reference proteome</keyword>
<dbReference type="SUPFAM" id="SSF50370">
    <property type="entry name" value="Ricin B-like lectins"/>
    <property type="match status" value="1"/>
</dbReference>
<dbReference type="Proteomes" id="UP001499930">
    <property type="component" value="Unassembled WGS sequence"/>
</dbReference>
<keyword evidence="1" id="KW-0732">Signal</keyword>
<dbReference type="Gene3D" id="2.80.10.50">
    <property type="match status" value="1"/>
</dbReference>
<proteinExistence type="predicted"/>
<dbReference type="RefSeq" id="WP_344894904.1">
    <property type="nucleotide sequence ID" value="NZ_BAAAWD010000007.1"/>
</dbReference>
<organism evidence="2 3">
    <name type="scientific">Streptosporangium longisporum</name>
    <dbReference type="NCBI Taxonomy" id="46187"/>
    <lineage>
        <taxon>Bacteria</taxon>
        <taxon>Bacillati</taxon>
        <taxon>Actinomycetota</taxon>
        <taxon>Actinomycetes</taxon>
        <taxon>Streptosporangiales</taxon>
        <taxon>Streptosporangiaceae</taxon>
        <taxon>Streptosporangium</taxon>
    </lineage>
</organism>
<protein>
    <recommendedName>
        <fullName evidence="4">Ricin B lectin domain-containing protein</fullName>
    </recommendedName>
</protein>